<keyword evidence="2" id="KW-0812">Transmembrane</keyword>
<dbReference type="InterPro" id="IPR013783">
    <property type="entry name" value="Ig-like_fold"/>
</dbReference>
<accession>A0A8E2EC88</accession>
<dbReference type="GO" id="GO:0016020">
    <property type="term" value="C:membrane"/>
    <property type="evidence" value="ECO:0007669"/>
    <property type="project" value="InterPro"/>
</dbReference>
<feature type="transmembrane region" description="Helical" evidence="2">
    <location>
        <begin position="368"/>
        <end position="390"/>
    </location>
</feature>
<dbReference type="InterPro" id="IPR016181">
    <property type="entry name" value="Acyl_CoA_acyltransferase"/>
</dbReference>
<keyword evidence="2" id="KW-0472">Membrane</keyword>
<feature type="compositionally biased region" description="Low complexity" evidence="1">
    <location>
        <begin position="599"/>
        <end position="615"/>
    </location>
</feature>
<feature type="domain" description="N-acetyltransferase" evidence="3">
    <location>
        <begin position="16"/>
        <end position="166"/>
    </location>
</feature>
<dbReference type="OrthoDB" id="41532at2759"/>
<dbReference type="Proteomes" id="UP000250266">
    <property type="component" value="Unassembled WGS sequence"/>
</dbReference>
<dbReference type="PANTHER" id="PTHR47542">
    <property type="entry name" value="ACYL-COA N-ACYLTRANSFERASES (NAT) SUPERFAMILY PROTEIN"/>
    <property type="match status" value="1"/>
</dbReference>
<dbReference type="SUPFAM" id="SSF49313">
    <property type="entry name" value="Cadherin-like"/>
    <property type="match status" value="4"/>
</dbReference>
<evidence type="ECO:0000256" key="1">
    <source>
        <dbReference type="SAM" id="MobiDB-lite"/>
    </source>
</evidence>
<keyword evidence="5" id="KW-1185">Reference proteome</keyword>
<evidence type="ECO:0000256" key="2">
    <source>
        <dbReference type="SAM" id="Phobius"/>
    </source>
</evidence>
<keyword evidence="2" id="KW-1133">Transmembrane helix</keyword>
<dbReference type="GO" id="GO:0016747">
    <property type="term" value="F:acyltransferase activity, transferring groups other than amino-acyl groups"/>
    <property type="evidence" value="ECO:0007669"/>
    <property type="project" value="InterPro"/>
</dbReference>
<feature type="region of interest" description="Disordered" evidence="1">
    <location>
        <begin position="599"/>
        <end position="621"/>
    </location>
</feature>
<evidence type="ECO:0000313" key="5">
    <source>
        <dbReference type="Proteomes" id="UP000250266"/>
    </source>
</evidence>
<dbReference type="PROSITE" id="PS51186">
    <property type="entry name" value="GNAT"/>
    <property type="match status" value="1"/>
</dbReference>
<dbReference type="SUPFAM" id="SSF55729">
    <property type="entry name" value="Acyl-CoA N-acyltransferases (Nat)"/>
    <property type="match status" value="1"/>
</dbReference>
<dbReference type="InterPro" id="IPR006644">
    <property type="entry name" value="Cadg"/>
</dbReference>
<evidence type="ECO:0000259" key="3">
    <source>
        <dbReference type="PROSITE" id="PS51186"/>
    </source>
</evidence>
<dbReference type="Pfam" id="PF05345">
    <property type="entry name" value="He_PIG"/>
    <property type="match status" value="4"/>
</dbReference>
<dbReference type="Gene3D" id="3.40.630.30">
    <property type="match status" value="1"/>
</dbReference>
<dbReference type="Pfam" id="PF00583">
    <property type="entry name" value="Acetyltransf_1"/>
    <property type="match status" value="1"/>
</dbReference>
<name>A0A8E2EC88_9PEZI</name>
<dbReference type="AlphaFoldDB" id="A0A8E2EC88"/>
<feature type="region of interest" description="Disordered" evidence="1">
    <location>
        <begin position="996"/>
        <end position="1059"/>
    </location>
</feature>
<evidence type="ECO:0000313" key="4">
    <source>
        <dbReference type="EMBL" id="OCK80893.1"/>
    </source>
</evidence>
<proteinExistence type="predicted"/>
<sequence>MSKTAVVTQLGDFRITDLTSFSPKVRQELISQVKRIEKKVFPSSEAFDFDSELKKRNTSVVLAVKDADGFVEVAAYLVFLRMKRLTLLHKMCVGLQHRQKGVSKIMILGLRSKLEKEGCDCIQLWVNEDNKPARALYDSCGFKQVDRCEDYYGPGRTGLKMVLRFEQKMWRAAVFLLAVTTCAVPQVSYPFNAQLPPVARIGESYSFQFASTTFEPESENLQYSLAGNPSWLSLNGATRTLWGTPGASDVGSISFNIIAAGSAGAVANMQSTLVIVGPGGPTFGIDISESLSQSGKLSGSASLTFLPSKTFDIKFPSDTFTDGGKNLSYYATLSDHTPLPSWIAFDSGHLHFYGTTPQPGSSPQAFDILLIASDVVGFAGSSISFTLVISNHMLLFNPWRQTINTAKGSAISFTSLRNQLTLDGGEIADGDLQSATAQLPSWLSFDPHTFAVTGTPPSGLMSQDISVVANDRFGDVANTTIRFAFVSPMFNGEVGQLNATVGEDFNYTLSRSLLSQEGEIVSMDFANAGQWLSFDSSALTIHGKIPEGTVPQDIEATLTASSLQDRDTNDSQTFRIHVTATEAQTTIVVTTITSSTAITESASPTTANGATTETQTKSKKKIPRRTSIIVGAVIGGVILPLIVIILAILCCRRFRRSRTAPKSPTKQDISRPIIQSNKWEDFDRSHIRDLEKEFKELDERTVEHPPQIELELPLKSPKRNKASQSVVSSIADGEAKILEEFNHSSWGYNEEMGHTHKPHDSMKLPTEMARILRGISQDSNSLTKQRPRTTTVYRDSYRSVGLPLNRRLTGLGHGRNTYSSSRSRDSWSAFQRPRECASFSSYRTRSTSMLSTAPSAFPWPPTAHHTTQFVSSADKRRTIRMGSGTGDSIPDHHTLDEHRQSYIRNRASNRSPFFGAASSRASSSSYKSPVLPLDLRFVELPPSTTTADLRPSESIFNREKKEFPDGLRTHSGSAALALVSANNEFPRSLRKHTVQRSLGKASLATSSAEPSLHMQKKWDRPSSWRHGFAEGYPRPVTSRSNTRESLRGHSIKGSLSSLR</sequence>
<dbReference type="EMBL" id="KV744941">
    <property type="protein sequence ID" value="OCK80893.1"/>
    <property type="molecule type" value="Genomic_DNA"/>
</dbReference>
<dbReference type="PANTHER" id="PTHR47542:SF2">
    <property type="entry name" value="ACYL-COA N-ACYLTRANSFERASES (NAT) SUPERFAMILY PROTEIN"/>
    <property type="match status" value="1"/>
</dbReference>
<gene>
    <name evidence="4" type="ORF">K432DRAFT_404308</name>
</gene>
<dbReference type="GO" id="GO:0005509">
    <property type="term" value="F:calcium ion binding"/>
    <property type="evidence" value="ECO:0007669"/>
    <property type="project" value="InterPro"/>
</dbReference>
<dbReference type="InterPro" id="IPR015919">
    <property type="entry name" value="Cadherin-like_sf"/>
</dbReference>
<organism evidence="4 5">
    <name type="scientific">Lepidopterella palustris CBS 459.81</name>
    <dbReference type="NCBI Taxonomy" id="1314670"/>
    <lineage>
        <taxon>Eukaryota</taxon>
        <taxon>Fungi</taxon>
        <taxon>Dikarya</taxon>
        <taxon>Ascomycota</taxon>
        <taxon>Pezizomycotina</taxon>
        <taxon>Dothideomycetes</taxon>
        <taxon>Pleosporomycetidae</taxon>
        <taxon>Mytilinidiales</taxon>
        <taxon>Argynnaceae</taxon>
        <taxon>Lepidopterella</taxon>
    </lineage>
</organism>
<protein>
    <recommendedName>
        <fullName evidence="3">N-acetyltransferase domain-containing protein</fullName>
    </recommendedName>
</protein>
<dbReference type="SMART" id="SM00736">
    <property type="entry name" value="CADG"/>
    <property type="match status" value="2"/>
</dbReference>
<dbReference type="InterPro" id="IPR000182">
    <property type="entry name" value="GNAT_dom"/>
</dbReference>
<reference evidence="4 5" key="1">
    <citation type="journal article" date="2016" name="Nat. Commun.">
        <title>Ectomycorrhizal ecology is imprinted in the genome of the dominant symbiotic fungus Cenococcum geophilum.</title>
        <authorList>
            <consortium name="DOE Joint Genome Institute"/>
            <person name="Peter M."/>
            <person name="Kohler A."/>
            <person name="Ohm R.A."/>
            <person name="Kuo A."/>
            <person name="Krutzmann J."/>
            <person name="Morin E."/>
            <person name="Arend M."/>
            <person name="Barry K.W."/>
            <person name="Binder M."/>
            <person name="Choi C."/>
            <person name="Clum A."/>
            <person name="Copeland A."/>
            <person name="Grisel N."/>
            <person name="Haridas S."/>
            <person name="Kipfer T."/>
            <person name="LaButti K."/>
            <person name="Lindquist E."/>
            <person name="Lipzen A."/>
            <person name="Maire R."/>
            <person name="Meier B."/>
            <person name="Mihaltcheva S."/>
            <person name="Molinier V."/>
            <person name="Murat C."/>
            <person name="Poggeler S."/>
            <person name="Quandt C.A."/>
            <person name="Sperisen C."/>
            <person name="Tritt A."/>
            <person name="Tisserant E."/>
            <person name="Crous P.W."/>
            <person name="Henrissat B."/>
            <person name="Nehls U."/>
            <person name="Egli S."/>
            <person name="Spatafora J.W."/>
            <person name="Grigoriev I.V."/>
            <person name="Martin F.M."/>
        </authorList>
    </citation>
    <scope>NUCLEOTIDE SEQUENCE [LARGE SCALE GENOMIC DNA]</scope>
    <source>
        <strain evidence="4 5">CBS 459.81</strain>
    </source>
</reference>
<dbReference type="Gene3D" id="2.60.40.10">
    <property type="entry name" value="Immunoglobulins"/>
    <property type="match status" value="4"/>
</dbReference>
<feature type="transmembrane region" description="Helical" evidence="2">
    <location>
        <begin position="627"/>
        <end position="649"/>
    </location>
</feature>